<dbReference type="InterPro" id="IPR003838">
    <property type="entry name" value="ABC3_permease_C"/>
</dbReference>
<dbReference type="InterPro" id="IPR025857">
    <property type="entry name" value="MacB_PCD"/>
</dbReference>
<comment type="similarity">
    <text evidence="2">Belongs to the ABC-4 integral membrane protein family. LolC/E subfamily.</text>
</comment>
<evidence type="ECO:0000256" key="3">
    <source>
        <dbReference type="ARBA" id="ARBA00022448"/>
    </source>
</evidence>
<gene>
    <name evidence="11" type="ORF">MARGE09_P3760</name>
</gene>
<keyword evidence="3" id="KW-0813">Transport</keyword>
<evidence type="ECO:0000256" key="6">
    <source>
        <dbReference type="ARBA" id="ARBA00022989"/>
    </source>
</evidence>
<organism evidence="11 12">
    <name type="scientific">Marinagarivorans cellulosilyticus</name>
    <dbReference type="NCBI Taxonomy" id="2721545"/>
    <lineage>
        <taxon>Bacteria</taxon>
        <taxon>Pseudomonadati</taxon>
        <taxon>Pseudomonadota</taxon>
        <taxon>Gammaproteobacteria</taxon>
        <taxon>Cellvibrionales</taxon>
        <taxon>Cellvibrionaceae</taxon>
        <taxon>Marinagarivorans</taxon>
    </lineage>
</organism>
<dbReference type="AlphaFoldDB" id="A0AAN2BLW8"/>
<accession>A0AAN2BLW8</accession>
<keyword evidence="12" id="KW-1185">Reference proteome</keyword>
<dbReference type="InterPro" id="IPR051447">
    <property type="entry name" value="Lipoprotein-release_system"/>
</dbReference>
<evidence type="ECO:0000259" key="9">
    <source>
        <dbReference type="Pfam" id="PF02687"/>
    </source>
</evidence>
<keyword evidence="11" id="KW-0449">Lipoprotein</keyword>
<feature type="transmembrane region" description="Helical" evidence="8">
    <location>
        <begin position="315"/>
        <end position="344"/>
    </location>
</feature>
<keyword evidence="6 8" id="KW-1133">Transmembrane helix</keyword>
<name>A0AAN2BLW8_9GAMM</name>
<dbReference type="RefSeq" id="WP_236984825.1">
    <property type="nucleotide sequence ID" value="NZ_AP023086.1"/>
</dbReference>
<feature type="domain" description="ABC3 transporter permease C-terminal" evidence="9">
    <location>
        <begin position="273"/>
        <end position="405"/>
    </location>
</feature>
<keyword evidence="4" id="KW-1003">Cell membrane</keyword>
<dbReference type="EMBL" id="AP023086">
    <property type="protein sequence ID" value="BCD99558.1"/>
    <property type="molecule type" value="Genomic_DNA"/>
</dbReference>
<keyword evidence="5 8" id="KW-0812">Transmembrane</keyword>
<dbReference type="InterPro" id="IPR011925">
    <property type="entry name" value="LolCE_TM"/>
</dbReference>
<feature type="transmembrane region" description="Helical" evidence="8">
    <location>
        <begin position="270"/>
        <end position="294"/>
    </location>
</feature>
<feature type="transmembrane region" description="Helical" evidence="8">
    <location>
        <begin position="21"/>
        <end position="48"/>
    </location>
</feature>
<feature type="domain" description="MacB-like periplasmic core" evidence="10">
    <location>
        <begin position="27"/>
        <end position="242"/>
    </location>
</feature>
<evidence type="ECO:0000313" key="12">
    <source>
        <dbReference type="Proteomes" id="UP001320119"/>
    </source>
</evidence>
<feature type="transmembrane region" description="Helical" evidence="8">
    <location>
        <begin position="379"/>
        <end position="399"/>
    </location>
</feature>
<evidence type="ECO:0000259" key="10">
    <source>
        <dbReference type="Pfam" id="PF12704"/>
    </source>
</evidence>
<dbReference type="Proteomes" id="UP001320119">
    <property type="component" value="Chromosome"/>
</dbReference>
<proteinExistence type="inferred from homology"/>
<evidence type="ECO:0000256" key="1">
    <source>
        <dbReference type="ARBA" id="ARBA00004651"/>
    </source>
</evidence>
<evidence type="ECO:0000256" key="4">
    <source>
        <dbReference type="ARBA" id="ARBA00022475"/>
    </source>
</evidence>
<dbReference type="Pfam" id="PF02687">
    <property type="entry name" value="FtsX"/>
    <property type="match status" value="1"/>
</dbReference>
<evidence type="ECO:0000256" key="2">
    <source>
        <dbReference type="ARBA" id="ARBA00005236"/>
    </source>
</evidence>
<evidence type="ECO:0000313" key="11">
    <source>
        <dbReference type="EMBL" id="BCD99558.1"/>
    </source>
</evidence>
<protein>
    <submittedName>
        <fullName evidence="11">Lipoprotein-releasing system permease protein</fullName>
    </submittedName>
</protein>
<dbReference type="GO" id="GO:0044874">
    <property type="term" value="P:lipoprotein localization to outer membrane"/>
    <property type="evidence" value="ECO:0007669"/>
    <property type="project" value="TreeGrafter"/>
</dbReference>
<dbReference type="NCBIfam" id="TIGR02212">
    <property type="entry name" value="lolCE"/>
    <property type="match status" value="1"/>
</dbReference>
<keyword evidence="7 8" id="KW-0472">Membrane</keyword>
<comment type="subcellular location">
    <subcellularLocation>
        <location evidence="1">Cell membrane</location>
        <topology evidence="1">Multi-pass membrane protein</topology>
    </subcellularLocation>
</comment>
<evidence type="ECO:0000256" key="5">
    <source>
        <dbReference type="ARBA" id="ARBA00022692"/>
    </source>
</evidence>
<dbReference type="GO" id="GO:0098797">
    <property type="term" value="C:plasma membrane protein complex"/>
    <property type="evidence" value="ECO:0007669"/>
    <property type="project" value="TreeGrafter"/>
</dbReference>
<dbReference type="GO" id="GO:0042953">
    <property type="term" value="P:lipoprotein transport"/>
    <property type="evidence" value="ECO:0007669"/>
    <property type="project" value="InterPro"/>
</dbReference>
<dbReference type="KEGG" id="marq:MARGE09_P3760"/>
<evidence type="ECO:0000256" key="8">
    <source>
        <dbReference type="SAM" id="Phobius"/>
    </source>
</evidence>
<evidence type="ECO:0000256" key="7">
    <source>
        <dbReference type="ARBA" id="ARBA00023136"/>
    </source>
</evidence>
<reference evidence="11 12" key="1">
    <citation type="journal article" date="2022" name="IScience">
        <title>An ultrasensitive nanofiber-based assay for enzymatic hydrolysis and deep-sea microbial degradation of cellulose.</title>
        <authorList>
            <person name="Tsudome M."/>
            <person name="Tachioka M."/>
            <person name="Miyazaki M."/>
            <person name="Uchimura K."/>
            <person name="Tsuda M."/>
            <person name="Takaki Y."/>
            <person name="Deguchi S."/>
        </authorList>
    </citation>
    <scope>NUCLEOTIDE SEQUENCE [LARGE SCALE GENOMIC DNA]</scope>
    <source>
        <strain evidence="11 12">GE09</strain>
    </source>
</reference>
<dbReference type="PANTHER" id="PTHR30489">
    <property type="entry name" value="LIPOPROTEIN-RELEASING SYSTEM TRANSMEMBRANE PROTEIN LOLE"/>
    <property type="match status" value="1"/>
</dbReference>
<sequence length="414" mass="44844">MQNTLPITIGLRYLRAKRSNAFISFVSLFAFLGMALGVFALIVVLSVMNGFDRELKERILRTVPHGFIQPEGGLKDHDALIASLYDTPHLAGLAPYVQTNGLLTYAGNARGVSVVGIEPSLEPSVSDVQDFMSQGQMNTLRAGEYRMLMGGLLARFLGVGVGDKITLTLPEVAVTPAGVFPRSRRFTVAGIFDTGAQSDQSLVMIHLRDGQKLLRLGDKSQGLRVKTDDIYRAPQVLAAMAQRIEQKVEVKDWSQTQGHLFQAVKMEKTVVGFLLGIIVAVAAFNIVTSLVMMIAEKRSDIAVLRTMGLTSRGVVAIFMVQGLMLGVVGIALGALCGILGALYISDAVAFLEHVFNVQVFDPSVYFVTRLPSEWRLHDSIVVCVGALAVSIVASAYPAYRASQIAPAEALRYNI</sequence>
<dbReference type="PANTHER" id="PTHR30489:SF0">
    <property type="entry name" value="LIPOPROTEIN-RELEASING SYSTEM TRANSMEMBRANE PROTEIN LOLE"/>
    <property type="match status" value="1"/>
</dbReference>
<dbReference type="Pfam" id="PF12704">
    <property type="entry name" value="MacB_PCD"/>
    <property type="match status" value="1"/>
</dbReference>